<evidence type="ECO:0000313" key="5">
    <source>
        <dbReference type="Proteomes" id="UP001595880"/>
    </source>
</evidence>
<dbReference type="SUPFAM" id="SSF55729">
    <property type="entry name" value="Acyl-CoA N-acyltransferases (Nat)"/>
    <property type="match status" value="1"/>
</dbReference>
<dbReference type="PANTHER" id="PTHR42919">
    <property type="entry name" value="N-ALPHA-ACETYLTRANSFERASE"/>
    <property type="match status" value="1"/>
</dbReference>
<dbReference type="GO" id="GO:0016746">
    <property type="term" value="F:acyltransferase activity"/>
    <property type="evidence" value="ECO:0007669"/>
    <property type="project" value="UniProtKB-KW"/>
</dbReference>
<evidence type="ECO:0000259" key="3">
    <source>
        <dbReference type="PROSITE" id="PS51186"/>
    </source>
</evidence>
<dbReference type="InterPro" id="IPR000182">
    <property type="entry name" value="GNAT_dom"/>
</dbReference>
<dbReference type="Pfam" id="PF00583">
    <property type="entry name" value="Acetyltransf_1"/>
    <property type="match status" value="1"/>
</dbReference>
<dbReference type="InterPro" id="IPR016181">
    <property type="entry name" value="Acyl_CoA_acyltransferase"/>
</dbReference>
<comment type="caution">
    <text evidence="4">The sequence shown here is derived from an EMBL/GenBank/DDBJ whole genome shotgun (WGS) entry which is preliminary data.</text>
</comment>
<dbReference type="Gene3D" id="3.40.630.30">
    <property type="match status" value="1"/>
</dbReference>
<gene>
    <name evidence="4" type="ORF">ACFOZ1_02160</name>
</gene>
<organism evidence="4 5">
    <name type="scientific">Gracilibacillus marinus</name>
    <dbReference type="NCBI Taxonomy" id="630535"/>
    <lineage>
        <taxon>Bacteria</taxon>
        <taxon>Bacillati</taxon>
        <taxon>Bacillota</taxon>
        <taxon>Bacilli</taxon>
        <taxon>Bacillales</taxon>
        <taxon>Bacillaceae</taxon>
        <taxon>Gracilibacillus</taxon>
    </lineage>
</organism>
<dbReference type="InterPro" id="IPR051556">
    <property type="entry name" value="N-term/lysine_N-AcTrnsfr"/>
</dbReference>
<keyword evidence="1 4" id="KW-0808">Transferase</keyword>
<dbReference type="PROSITE" id="PS51186">
    <property type="entry name" value="GNAT"/>
    <property type="match status" value="1"/>
</dbReference>
<feature type="domain" description="N-acetyltransferase" evidence="3">
    <location>
        <begin position="3"/>
        <end position="172"/>
    </location>
</feature>
<evidence type="ECO:0000313" key="4">
    <source>
        <dbReference type="EMBL" id="MFC4386603.1"/>
    </source>
</evidence>
<accession>A0ABV8VQ70</accession>
<proteinExistence type="predicted"/>
<dbReference type="RefSeq" id="WP_390195333.1">
    <property type="nucleotide sequence ID" value="NZ_JBHSDV010000001.1"/>
</dbReference>
<keyword evidence="5" id="KW-1185">Reference proteome</keyword>
<dbReference type="PANTHER" id="PTHR42919:SF8">
    <property type="entry name" value="N-ALPHA-ACETYLTRANSFERASE 50"/>
    <property type="match status" value="1"/>
</dbReference>
<dbReference type="EC" id="2.3.1.-" evidence="4"/>
<name>A0ABV8VQ70_9BACI</name>
<dbReference type="Proteomes" id="UP001595880">
    <property type="component" value="Unassembled WGS sequence"/>
</dbReference>
<evidence type="ECO:0000256" key="1">
    <source>
        <dbReference type="ARBA" id="ARBA00022679"/>
    </source>
</evidence>
<evidence type="ECO:0000256" key="2">
    <source>
        <dbReference type="ARBA" id="ARBA00023315"/>
    </source>
</evidence>
<sequence>MPFVLRKCTVDDVQLLQDISVETFNETFEAHNSAENMKDYLEKAYNLAKLEAELENDLSQFFFVYVNGEVAGYLKVNTGEAQTEKMEAESLEIERIYIRSRYQKMGLGKFLIDHAIGVAMEQNKKMIWLGVWEHNENALAFYKKLGFVQTGAHSFYMGDDEQTDYIMTKRLD</sequence>
<reference evidence="5" key="1">
    <citation type="journal article" date="2019" name="Int. J. Syst. Evol. Microbiol.">
        <title>The Global Catalogue of Microorganisms (GCM) 10K type strain sequencing project: providing services to taxonomists for standard genome sequencing and annotation.</title>
        <authorList>
            <consortium name="The Broad Institute Genomics Platform"/>
            <consortium name="The Broad Institute Genome Sequencing Center for Infectious Disease"/>
            <person name="Wu L."/>
            <person name="Ma J."/>
        </authorList>
    </citation>
    <scope>NUCLEOTIDE SEQUENCE [LARGE SCALE GENOMIC DNA]</scope>
    <source>
        <strain evidence="5">KACC 14058</strain>
    </source>
</reference>
<protein>
    <submittedName>
        <fullName evidence="4">GNAT family N-acetyltransferase</fullName>
        <ecNumber evidence="4">2.3.1.-</ecNumber>
    </submittedName>
</protein>
<dbReference type="CDD" id="cd04301">
    <property type="entry name" value="NAT_SF"/>
    <property type="match status" value="1"/>
</dbReference>
<keyword evidence="2 4" id="KW-0012">Acyltransferase</keyword>
<dbReference type="EMBL" id="JBHSDV010000001">
    <property type="protein sequence ID" value="MFC4386603.1"/>
    <property type="molecule type" value="Genomic_DNA"/>
</dbReference>